<dbReference type="InterPro" id="IPR006665">
    <property type="entry name" value="OmpA-like"/>
</dbReference>
<evidence type="ECO:0000256" key="4">
    <source>
        <dbReference type="SAM" id="SignalP"/>
    </source>
</evidence>
<accession>A0A819P4N5</accession>
<dbReference type="GO" id="GO:0016020">
    <property type="term" value="C:membrane"/>
    <property type="evidence" value="ECO:0007669"/>
    <property type="project" value="InterPro"/>
</dbReference>
<keyword evidence="8" id="KW-1185">Reference proteome</keyword>
<dbReference type="PROSITE" id="PS51123">
    <property type="entry name" value="OMPA_2"/>
    <property type="match status" value="1"/>
</dbReference>
<feature type="domain" description="OmpA-like" evidence="5">
    <location>
        <begin position="86"/>
        <end position="200"/>
    </location>
</feature>
<evidence type="ECO:0000256" key="3">
    <source>
        <dbReference type="SAM" id="MobiDB-lite"/>
    </source>
</evidence>
<comment type="caution">
    <text evidence="7">The sequence shown here is derived from an EMBL/GenBank/DDBJ whole genome shotgun (WGS) entry which is preliminary data.</text>
</comment>
<dbReference type="InterPro" id="IPR036737">
    <property type="entry name" value="OmpA-like_sf"/>
</dbReference>
<proteinExistence type="predicted"/>
<evidence type="ECO:0000313" key="8">
    <source>
        <dbReference type="Proteomes" id="UP000663866"/>
    </source>
</evidence>
<dbReference type="InterPro" id="IPR006664">
    <property type="entry name" value="OMP_bac"/>
</dbReference>
<evidence type="ECO:0000256" key="1">
    <source>
        <dbReference type="ARBA" id="ARBA00004442"/>
    </source>
</evidence>
<comment type="subcellular location">
    <subcellularLocation>
        <location evidence="1">Cell outer membrane</location>
    </subcellularLocation>
</comment>
<dbReference type="PANTHER" id="PTHR30329">
    <property type="entry name" value="STATOR ELEMENT OF FLAGELLAR MOTOR COMPLEX"/>
    <property type="match status" value="1"/>
</dbReference>
<evidence type="ECO:0000313" key="6">
    <source>
        <dbReference type="EMBL" id="CAF2064791.1"/>
    </source>
</evidence>
<keyword evidence="2" id="KW-0472">Membrane</keyword>
<protein>
    <recommendedName>
        <fullName evidence="5">OmpA-like domain-containing protein</fullName>
    </recommendedName>
</protein>
<organism evidence="7 8">
    <name type="scientific">Rotaria magnacalcarata</name>
    <dbReference type="NCBI Taxonomy" id="392030"/>
    <lineage>
        <taxon>Eukaryota</taxon>
        <taxon>Metazoa</taxon>
        <taxon>Spiralia</taxon>
        <taxon>Gnathifera</taxon>
        <taxon>Rotifera</taxon>
        <taxon>Eurotatoria</taxon>
        <taxon>Bdelloidea</taxon>
        <taxon>Philodinida</taxon>
        <taxon>Philodinidae</taxon>
        <taxon>Rotaria</taxon>
    </lineage>
</organism>
<evidence type="ECO:0000256" key="2">
    <source>
        <dbReference type="ARBA" id="ARBA00023136"/>
    </source>
</evidence>
<dbReference type="EMBL" id="CAJOBG010002455">
    <property type="protein sequence ID" value="CAF4007974.1"/>
    <property type="molecule type" value="Genomic_DNA"/>
</dbReference>
<gene>
    <name evidence="7" type="ORF">OVN521_LOCUS15444</name>
    <name evidence="6" type="ORF">WKI299_LOCUS12843</name>
</gene>
<dbReference type="Proteomes" id="UP000663866">
    <property type="component" value="Unassembled WGS sequence"/>
</dbReference>
<dbReference type="Gene3D" id="3.30.1330.60">
    <property type="entry name" value="OmpA-like domain"/>
    <property type="match status" value="1"/>
</dbReference>
<dbReference type="PRINTS" id="PR01021">
    <property type="entry name" value="OMPADOMAIN"/>
</dbReference>
<name>A0A819P4N5_9BILA</name>
<dbReference type="AlphaFoldDB" id="A0A819P4N5"/>
<feature type="chain" id="PRO_5035693893" description="OmpA-like domain-containing protein" evidence="4">
    <location>
        <begin position="22"/>
        <end position="200"/>
    </location>
</feature>
<evidence type="ECO:0000259" key="5">
    <source>
        <dbReference type="PROSITE" id="PS51123"/>
    </source>
</evidence>
<feature type="signal peptide" evidence="4">
    <location>
        <begin position="1"/>
        <end position="21"/>
    </location>
</feature>
<feature type="compositionally biased region" description="Basic and acidic residues" evidence="3">
    <location>
        <begin position="190"/>
        <end position="200"/>
    </location>
</feature>
<evidence type="ECO:0000313" key="7">
    <source>
        <dbReference type="EMBL" id="CAF4007974.1"/>
    </source>
</evidence>
<reference evidence="7" key="1">
    <citation type="submission" date="2021-02" db="EMBL/GenBank/DDBJ databases">
        <authorList>
            <person name="Nowell W R."/>
        </authorList>
    </citation>
    <scope>NUCLEOTIDE SEQUENCE</scope>
</reference>
<dbReference type="CDD" id="cd07185">
    <property type="entry name" value="OmpA_C-like"/>
    <property type="match status" value="1"/>
</dbReference>
<dbReference type="Proteomes" id="UP000663856">
    <property type="component" value="Unassembled WGS sequence"/>
</dbReference>
<dbReference type="PANTHER" id="PTHR30329:SF20">
    <property type="entry name" value="EXPORTED PROTEIN"/>
    <property type="match status" value="1"/>
</dbReference>
<feature type="region of interest" description="Disordered" evidence="3">
    <location>
        <begin position="176"/>
        <end position="200"/>
    </location>
</feature>
<dbReference type="SUPFAM" id="SSF103088">
    <property type="entry name" value="OmpA-like"/>
    <property type="match status" value="1"/>
</dbReference>
<keyword evidence="4" id="KW-0732">Signal</keyword>
<dbReference type="Pfam" id="PF00691">
    <property type="entry name" value="OmpA"/>
    <property type="match status" value="1"/>
</dbReference>
<dbReference type="EMBL" id="CAJNRF010004823">
    <property type="protein sequence ID" value="CAF2064791.1"/>
    <property type="molecule type" value="Genomic_DNA"/>
</dbReference>
<sequence length="200" mass="21597">MNFKVVTTSTILLASTVLTGCCSVGDRVVLLQDDKTGKVGKVAIIQDANETVISEAFTRATITNGKVSQKVLSAAEVQTEYGDELRALPPRPISYYLYFASGAGQLTTESQDRIPEISTEIKNRSGSEVLIVGHTDTVGTDAINDKISLERAESVKNILISKGFDAGKLSTVGRGERDLLVPTPDNTPEPENRRVEVMVR</sequence>
<dbReference type="PROSITE" id="PS51257">
    <property type="entry name" value="PROKAR_LIPOPROTEIN"/>
    <property type="match status" value="1"/>
</dbReference>
<dbReference type="InterPro" id="IPR050330">
    <property type="entry name" value="Bact_OuterMem_StrucFunc"/>
</dbReference>